<accession>A0A368N5U3</accession>
<sequence>MKKKILFIAPDYFGFNEVIFEGLKKYSNYEVKHVVSAYTKRYKYRHFGEKLQNFFMKLFLNRNLKDEKQQMDFFRVLEKKDRYEQIIINRPDVISIENLQKLKNKTSIMKAIFWDSINKIKGQEETIQYFDQCFSFDSLDCIKYGFSKNHNFYFCDRSADTEPLYDVLFWGTEDGRIYNLIKILDFLNANSLHAHSILYRHLAKNIETHGKSQHITSTYELIPFSESYKVSSRTKIILDIAHQNQTGLSFRPFEAMGLRKKLITTNEMIKNYDFYDPQNILVIDPDNPHLDSDFLNTPYRELPEHILYKYSLESWIKNIIKNNNG</sequence>
<proteinExistence type="predicted"/>
<dbReference type="EMBL" id="QPIE01000001">
    <property type="protein sequence ID" value="RCU44944.1"/>
    <property type="molecule type" value="Genomic_DNA"/>
</dbReference>
<comment type="caution">
    <text evidence="1">The sequence shown here is derived from an EMBL/GenBank/DDBJ whole genome shotgun (WGS) entry which is preliminary data.</text>
</comment>
<dbReference type="AlphaFoldDB" id="A0A368N5U3"/>
<evidence type="ECO:0000313" key="1">
    <source>
        <dbReference type="EMBL" id="RCU44944.1"/>
    </source>
</evidence>
<dbReference type="Proteomes" id="UP000252172">
    <property type="component" value="Unassembled WGS sequence"/>
</dbReference>
<reference evidence="1 2" key="1">
    <citation type="submission" date="2018-07" db="EMBL/GenBank/DDBJ databases">
        <title>Chryseobacterium lacus sp. nov., isolated from lake water.</title>
        <authorList>
            <person name="Li C.-M."/>
        </authorList>
    </citation>
    <scope>NUCLEOTIDE SEQUENCE [LARGE SCALE GENOMIC DNA]</scope>
    <source>
        <strain evidence="1 2">YLOS41</strain>
    </source>
</reference>
<keyword evidence="2" id="KW-1185">Reference proteome</keyword>
<dbReference type="OrthoDB" id="3251881at2"/>
<organism evidence="1 2">
    <name type="scientific">Chryseobacterium lacus</name>
    <dbReference type="NCBI Taxonomy" id="2058346"/>
    <lineage>
        <taxon>Bacteria</taxon>
        <taxon>Pseudomonadati</taxon>
        <taxon>Bacteroidota</taxon>
        <taxon>Flavobacteriia</taxon>
        <taxon>Flavobacteriales</taxon>
        <taxon>Weeksellaceae</taxon>
        <taxon>Chryseobacterium group</taxon>
        <taxon>Chryseobacterium</taxon>
    </lineage>
</organism>
<dbReference type="RefSeq" id="WP_114302714.1">
    <property type="nucleotide sequence ID" value="NZ_QPIE01000001.1"/>
</dbReference>
<evidence type="ECO:0000313" key="2">
    <source>
        <dbReference type="Proteomes" id="UP000252172"/>
    </source>
</evidence>
<protein>
    <recommendedName>
        <fullName evidence="3">Lipopolysaccharide core biosynthesis protein rfaS</fullName>
    </recommendedName>
</protein>
<name>A0A368N5U3_9FLAO</name>
<gene>
    <name evidence="1" type="ORF">DQ356_01680</name>
</gene>
<evidence type="ECO:0008006" key="3">
    <source>
        <dbReference type="Google" id="ProtNLM"/>
    </source>
</evidence>